<feature type="domain" description="DUF1206" evidence="2">
    <location>
        <begin position="31"/>
        <end position="95"/>
    </location>
</feature>
<dbReference type="AlphaFoldDB" id="A0AAJ5W2U4"/>
<evidence type="ECO:0000313" key="4">
    <source>
        <dbReference type="Proteomes" id="UP001213972"/>
    </source>
</evidence>
<feature type="transmembrane region" description="Helical" evidence="1">
    <location>
        <begin position="245"/>
        <end position="266"/>
    </location>
</feature>
<feature type="domain" description="DUF1206" evidence="2">
    <location>
        <begin position="202"/>
        <end position="270"/>
    </location>
</feature>
<dbReference type="EMBL" id="CP119321">
    <property type="protein sequence ID" value="WEK13964.1"/>
    <property type="molecule type" value="Genomic_DNA"/>
</dbReference>
<feature type="transmembrane region" description="Helical" evidence="1">
    <location>
        <begin position="153"/>
        <end position="177"/>
    </location>
</feature>
<proteinExistence type="predicted"/>
<evidence type="ECO:0000313" key="3">
    <source>
        <dbReference type="EMBL" id="WEK13964.1"/>
    </source>
</evidence>
<organism evidence="3 4">
    <name type="scientific">Candidatus Microbacterium phytovorans</name>
    <dbReference type="NCBI Taxonomy" id="3121374"/>
    <lineage>
        <taxon>Bacteria</taxon>
        <taxon>Bacillati</taxon>
        <taxon>Actinomycetota</taxon>
        <taxon>Actinomycetes</taxon>
        <taxon>Micrococcales</taxon>
        <taxon>Microbacteriaceae</taxon>
        <taxon>Microbacterium</taxon>
    </lineage>
</organism>
<feature type="transmembrane region" description="Helical" evidence="1">
    <location>
        <begin position="116"/>
        <end position="133"/>
    </location>
</feature>
<gene>
    <name evidence="3" type="ORF">P0Y48_01760</name>
</gene>
<evidence type="ECO:0000256" key="1">
    <source>
        <dbReference type="SAM" id="Phobius"/>
    </source>
</evidence>
<feature type="transmembrane region" description="Helical" evidence="1">
    <location>
        <begin position="74"/>
        <end position="96"/>
    </location>
</feature>
<name>A0AAJ5W2U4_9MICO</name>
<sequence length="273" mass="26969">MTSPSGAEGAAKQAAREARSSPALRLLARGGYAANGVVHLLVGGIVIAVAAGAGADGDQAGAFKAVGAAPAGFLALWALALLLAALGVWHLANAVVITRGSDIKKWGVRIGEGGQALVFIALGVIAVSVALGARPNADETAQDASRGVLAIAGGPFLLGLVGLGLGIGGVAFVVMGVRRSFRTKVEIPPGAAGKAVTILGVVGFLAKGAALVAIGILLIVAAIRIEPEAAGGLDGAVRALREMTGGPFLVASIGGGLIAYGLFCFLRARYARL</sequence>
<dbReference type="Proteomes" id="UP001213972">
    <property type="component" value="Chromosome"/>
</dbReference>
<keyword evidence="1" id="KW-1133">Transmembrane helix</keyword>
<reference evidence="3" key="1">
    <citation type="submission" date="2023-03" db="EMBL/GenBank/DDBJ databases">
        <title>Andean soil-derived lignocellulolytic bacterial consortium as a source of novel taxa and putative plastic-active enzymes.</title>
        <authorList>
            <person name="Diaz-Garcia L."/>
            <person name="Chuvochina M."/>
            <person name="Feuerriegel G."/>
            <person name="Bunk B."/>
            <person name="Sproer C."/>
            <person name="Streit W.R."/>
            <person name="Rodriguez L.M."/>
            <person name="Overmann J."/>
            <person name="Jimenez D.J."/>
        </authorList>
    </citation>
    <scope>NUCLEOTIDE SEQUENCE</scope>
    <source>
        <strain evidence="3">MAG 4610</strain>
    </source>
</reference>
<feature type="transmembrane region" description="Helical" evidence="1">
    <location>
        <begin position="32"/>
        <end position="54"/>
    </location>
</feature>
<keyword evidence="1" id="KW-0812">Transmembrane</keyword>
<protein>
    <submittedName>
        <fullName evidence="3">DUF1206 domain-containing protein</fullName>
    </submittedName>
</protein>
<feature type="domain" description="DUF1206" evidence="2">
    <location>
        <begin position="113"/>
        <end position="179"/>
    </location>
</feature>
<evidence type="ECO:0000259" key="2">
    <source>
        <dbReference type="Pfam" id="PF06724"/>
    </source>
</evidence>
<keyword evidence="1" id="KW-0472">Membrane</keyword>
<accession>A0AAJ5W2U4</accession>
<dbReference type="InterPro" id="IPR009597">
    <property type="entry name" value="DUF1206"/>
</dbReference>
<dbReference type="Pfam" id="PF06724">
    <property type="entry name" value="DUF1206"/>
    <property type="match status" value="3"/>
</dbReference>
<feature type="transmembrane region" description="Helical" evidence="1">
    <location>
        <begin position="198"/>
        <end position="225"/>
    </location>
</feature>